<evidence type="ECO:0000256" key="9">
    <source>
        <dbReference type="SAM" id="MobiDB-lite"/>
    </source>
</evidence>
<dbReference type="PANTHER" id="PTHR33162">
    <property type="entry name" value="SEC-INDEPENDENT PROTEIN TRANSLOCASE PROTEIN TATA, CHLOROPLASTIC"/>
    <property type="match status" value="1"/>
</dbReference>
<dbReference type="InterPro" id="IPR018448">
    <property type="entry name" value="TatB"/>
</dbReference>
<dbReference type="GO" id="GO:0016020">
    <property type="term" value="C:membrane"/>
    <property type="evidence" value="ECO:0007669"/>
    <property type="project" value="UniProtKB-SubCell"/>
</dbReference>
<dbReference type="PANTHER" id="PTHR33162:SF1">
    <property type="entry name" value="SEC-INDEPENDENT PROTEIN TRANSLOCASE PROTEIN TATA, CHLOROPLASTIC"/>
    <property type="match status" value="1"/>
</dbReference>
<dbReference type="GO" id="GO:0008320">
    <property type="term" value="F:protein transmembrane transporter activity"/>
    <property type="evidence" value="ECO:0007669"/>
    <property type="project" value="InterPro"/>
</dbReference>
<accession>A0A6J4L8Z6</accession>
<feature type="region of interest" description="Disordered" evidence="9">
    <location>
        <begin position="80"/>
        <end position="110"/>
    </location>
</feature>
<dbReference type="NCBIfam" id="TIGR01410">
    <property type="entry name" value="tatB"/>
    <property type="match status" value="1"/>
</dbReference>
<evidence type="ECO:0000256" key="5">
    <source>
        <dbReference type="ARBA" id="ARBA00022927"/>
    </source>
</evidence>
<dbReference type="Gene3D" id="1.20.5.3310">
    <property type="match status" value="1"/>
</dbReference>
<evidence type="ECO:0000313" key="10">
    <source>
        <dbReference type="EMBL" id="CAA9326318.1"/>
    </source>
</evidence>
<evidence type="ECO:0000256" key="6">
    <source>
        <dbReference type="ARBA" id="ARBA00022989"/>
    </source>
</evidence>
<proteinExistence type="predicted"/>
<evidence type="ECO:0000256" key="4">
    <source>
        <dbReference type="ARBA" id="ARBA00022692"/>
    </source>
</evidence>
<reference evidence="10" key="1">
    <citation type="submission" date="2020-02" db="EMBL/GenBank/DDBJ databases">
        <authorList>
            <person name="Meier V. D."/>
        </authorList>
    </citation>
    <scope>NUCLEOTIDE SEQUENCE</scope>
    <source>
        <strain evidence="10">AVDCRST_MAG29</strain>
    </source>
</reference>
<evidence type="ECO:0000256" key="7">
    <source>
        <dbReference type="ARBA" id="ARBA00023010"/>
    </source>
</evidence>
<name>A0A6J4L8Z6_9ACTN</name>
<dbReference type="EMBL" id="CADCUG010000042">
    <property type="protein sequence ID" value="CAA9326318.1"/>
    <property type="molecule type" value="Genomic_DNA"/>
</dbReference>
<dbReference type="InterPro" id="IPR003369">
    <property type="entry name" value="TatA/B/E"/>
</dbReference>
<keyword evidence="3" id="KW-1003">Cell membrane</keyword>
<dbReference type="Pfam" id="PF02416">
    <property type="entry name" value="TatA_B_E"/>
    <property type="match status" value="1"/>
</dbReference>
<gene>
    <name evidence="10" type="ORF">AVDCRST_MAG29-768</name>
</gene>
<keyword evidence="5" id="KW-0653">Protein transport</keyword>
<keyword evidence="2" id="KW-0813">Transport</keyword>
<evidence type="ECO:0000256" key="2">
    <source>
        <dbReference type="ARBA" id="ARBA00022448"/>
    </source>
</evidence>
<evidence type="ECO:0000256" key="8">
    <source>
        <dbReference type="ARBA" id="ARBA00023136"/>
    </source>
</evidence>
<keyword evidence="6" id="KW-1133">Transmembrane helix</keyword>
<dbReference type="NCBIfam" id="NF002377">
    <property type="entry name" value="PRK01371.1-4"/>
    <property type="match status" value="1"/>
</dbReference>
<dbReference type="PRINTS" id="PR01506">
    <property type="entry name" value="TATBPROTEIN"/>
</dbReference>
<comment type="subcellular location">
    <subcellularLocation>
        <location evidence="1">Membrane</location>
        <topology evidence="1">Single-pass membrane protein</topology>
    </subcellularLocation>
</comment>
<sequence>MFGMGWPELLVVIIVATFVFGPDKLPDLARQAARFLRTARQMMDNAKGDLAREMGDDFADLRNLNLRELDPREFVRRNVVDAMNAEPDPVRPGQRPLRYGDVPPWDPDAT</sequence>
<keyword evidence="4" id="KW-0812">Transmembrane</keyword>
<protein>
    <submittedName>
        <fullName evidence="10">Twin-arginine translocation protein TatB</fullName>
    </submittedName>
</protein>
<organism evidence="10">
    <name type="scientific">uncultured Nocardioidaceae bacterium</name>
    <dbReference type="NCBI Taxonomy" id="253824"/>
    <lineage>
        <taxon>Bacteria</taxon>
        <taxon>Bacillati</taxon>
        <taxon>Actinomycetota</taxon>
        <taxon>Actinomycetes</taxon>
        <taxon>Propionibacteriales</taxon>
        <taxon>Nocardioidaceae</taxon>
        <taxon>environmental samples</taxon>
    </lineage>
</organism>
<keyword evidence="7" id="KW-0811">Translocation</keyword>
<evidence type="ECO:0000256" key="3">
    <source>
        <dbReference type="ARBA" id="ARBA00022475"/>
    </source>
</evidence>
<dbReference type="GO" id="GO:0043953">
    <property type="term" value="P:protein transport by the Tat complex"/>
    <property type="evidence" value="ECO:0007669"/>
    <property type="project" value="InterPro"/>
</dbReference>
<evidence type="ECO:0000256" key="1">
    <source>
        <dbReference type="ARBA" id="ARBA00004167"/>
    </source>
</evidence>
<keyword evidence="8" id="KW-0472">Membrane</keyword>
<dbReference type="AlphaFoldDB" id="A0A6J4L8Z6"/>